<reference evidence="1" key="1">
    <citation type="submission" date="2014-07" db="EMBL/GenBank/DDBJ databases">
        <title>Identification of a novel salt tolerance gene in wild soybean by whole-genome sequencing.</title>
        <authorList>
            <person name="Lam H.-M."/>
            <person name="Qi X."/>
            <person name="Li M.-W."/>
            <person name="Liu X."/>
            <person name="Xie M."/>
            <person name="Ni M."/>
            <person name="Xu X."/>
        </authorList>
    </citation>
    <scope>NUCLEOTIDE SEQUENCE [LARGE SCALE GENOMIC DNA]</scope>
    <source>
        <tissue evidence="1">Root</tissue>
    </source>
</reference>
<accession>A0A0B2RNZ6</accession>
<sequence>MAQSTQDKDETGVLLFQVAAAAFILGQNEAVALRCCSSSVSIQCCSIWNGERVLS</sequence>
<organism evidence="1">
    <name type="scientific">Glycine soja</name>
    <name type="common">Wild soybean</name>
    <dbReference type="NCBI Taxonomy" id="3848"/>
    <lineage>
        <taxon>Eukaryota</taxon>
        <taxon>Viridiplantae</taxon>
        <taxon>Streptophyta</taxon>
        <taxon>Embryophyta</taxon>
        <taxon>Tracheophyta</taxon>
        <taxon>Spermatophyta</taxon>
        <taxon>Magnoliopsida</taxon>
        <taxon>eudicotyledons</taxon>
        <taxon>Gunneridae</taxon>
        <taxon>Pentapetalae</taxon>
        <taxon>rosids</taxon>
        <taxon>fabids</taxon>
        <taxon>Fabales</taxon>
        <taxon>Fabaceae</taxon>
        <taxon>Papilionoideae</taxon>
        <taxon>50 kb inversion clade</taxon>
        <taxon>NPAAA clade</taxon>
        <taxon>indigoferoid/millettioid clade</taxon>
        <taxon>Phaseoleae</taxon>
        <taxon>Glycine</taxon>
        <taxon>Glycine subgen. Soja</taxon>
    </lineage>
</organism>
<name>A0A0B2RNZ6_GLYSO</name>
<protein>
    <submittedName>
        <fullName evidence="1">Uncharacterized protein</fullName>
    </submittedName>
</protein>
<dbReference type="AlphaFoldDB" id="A0A0B2RNZ6"/>
<proteinExistence type="predicted"/>
<evidence type="ECO:0000313" key="1">
    <source>
        <dbReference type="EMBL" id="KHN34034.1"/>
    </source>
</evidence>
<dbReference type="Proteomes" id="UP000053555">
    <property type="component" value="Unassembled WGS sequence"/>
</dbReference>
<gene>
    <name evidence="1" type="ORF">glysoja_030488</name>
</gene>
<dbReference type="EMBL" id="KN649265">
    <property type="protein sequence ID" value="KHN34034.1"/>
    <property type="molecule type" value="Genomic_DNA"/>
</dbReference>